<evidence type="ECO:0000313" key="3">
    <source>
        <dbReference type="Proteomes" id="UP001240697"/>
    </source>
</evidence>
<evidence type="ECO:0008006" key="4">
    <source>
        <dbReference type="Google" id="ProtNLM"/>
    </source>
</evidence>
<feature type="transmembrane region" description="Helical" evidence="1">
    <location>
        <begin position="125"/>
        <end position="143"/>
    </location>
</feature>
<proteinExistence type="predicted"/>
<evidence type="ECO:0000256" key="1">
    <source>
        <dbReference type="SAM" id="Phobius"/>
    </source>
</evidence>
<protein>
    <recommendedName>
        <fullName evidence="4">Transmembrane protein</fullName>
    </recommendedName>
</protein>
<sequence>MQIPQYWAQVRLRHETGIRHGATVLRWGWSDISQADAQNHAQQRAQQALEDVLKAPQTHHLDSDFERMEWAGEYGLYGSTPIREEVLERQNDTVMTRNNYGAHCLNTAQVAIADMDYPREKPLPGFPFLSMIFMLLALPWLWLTPLVWSVQQIVLIVIIAATGLVFHSRLKQWLSARKTKQTRQARALDQAVARVQQAQANHPDWGLRVYETPKGLRVIVTHAAWAPQAPEVKTLFQELGADPVYALLCEKQQCFRARVSGKPWRMGISGLSTQARRWPVSAENLSARQEWCQLYEQKSERFAACRFLQQLGPSTFCLEAQAFVPWHDSASKAQSSLPLA</sequence>
<dbReference type="RefSeq" id="WP_283487666.1">
    <property type="nucleotide sequence ID" value="NZ_CP125947.1"/>
</dbReference>
<name>A0ABY8SXH1_9BURK</name>
<dbReference type="Proteomes" id="UP001240697">
    <property type="component" value="Chromosome"/>
</dbReference>
<feature type="transmembrane region" description="Helical" evidence="1">
    <location>
        <begin position="149"/>
        <end position="170"/>
    </location>
</feature>
<organism evidence="2 3">
    <name type="scientific">Comamonas resistens</name>
    <dbReference type="NCBI Taxonomy" id="3046670"/>
    <lineage>
        <taxon>Bacteria</taxon>
        <taxon>Pseudomonadati</taxon>
        <taxon>Pseudomonadota</taxon>
        <taxon>Betaproteobacteria</taxon>
        <taxon>Burkholderiales</taxon>
        <taxon>Comamonadaceae</taxon>
        <taxon>Comamonas</taxon>
    </lineage>
</organism>
<keyword evidence="3" id="KW-1185">Reference proteome</keyword>
<accession>A0ABY8SXH1</accession>
<keyword evidence="1" id="KW-0812">Transmembrane</keyword>
<reference evidence="2 3" key="1">
    <citation type="submission" date="2023-05" db="EMBL/GenBank/DDBJ databases">
        <authorList>
            <person name="Yin Y."/>
            <person name="Lu Z."/>
        </authorList>
    </citation>
    <scope>NUCLEOTIDE SEQUENCE [LARGE SCALE GENOMIC DNA]</scope>
    <source>
        <strain evidence="2 3">ZM22</strain>
    </source>
</reference>
<keyword evidence="1" id="KW-0472">Membrane</keyword>
<gene>
    <name evidence="2" type="ORF">QMY55_05475</name>
</gene>
<evidence type="ECO:0000313" key="2">
    <source>
        <dbReference type="EMBL" id="WHS66589.1"/>
    </source>
</evidence>
<keyword evidence="1" id="KW-1133">Transmembrane helix</keyword>
<dbReference type="EMBL" id="CP125947">
    <property type="protein sequence ID" value="WHS66589.1"/>
    <property type="molecule type" value="Genomic_DNA"/>
</dbReference>